<evidence type="ECO:0000313" key="3">
    <source>
        <dbReference type="Proteomes" id="UP001164746"/>
    </source>
</evidence>
<proteinExistence type="predicted"/>
<feature type="transmembrane region" description="Helical" evidence="1">
    <location>
        <begin position="401"/>
        <end position="428"/>
    </location>
</feature>
<evidence type="ECO:0000256" key="1">
    <source>
        <dbReference type="SAM" id="Phobius"/>
    </source>
</evidence>
<protein>
    <submittedName>
        <fullName evidence="2">Uncharacterized protein</fullName>
    </submittedName>
</protein>
<organism evidence="2 3">
    <name type="scientific">Mya arenaria</name>
    <name type="common">Soft-shell clam</name>
    <dbReference type="NCBI Taxonomy" id="6604"/>
    <lineage>
        <taxon>Eukaryota</taxon>
        <taxon>Metazoa</taxon>
        <taxon>Spiralia</taxon>
        <taxon>Lophotrochozoa</taxon>
        <taxon>Mollusca</taxon>
        <taxon>Bivalvia</taxon>
        <taxon>Autobranchia</taxon>
        <taxon>Heteroconchia</taxon>
        <taxon>Euheterodonta</taxon>
        <taxon>Imparidentia</taxon>
        <taxon>Neoheterodontei</taxon>
        <taxon>Myida</taxon>
        <taxon>Myoidea</taxon>
        <taxon>Myidae</taxon>
        <taxon>Mya</taxon>
    </lineage>
</organism>
<keyword evidence="3" id="KW-1185">Reference proteome</keyword>
<evidence type="ECO:0000313" key="2">
    <source>
        <dbReference type="EMBL" id="WAQ96237.1"/>
    </source>
</evidence>
<reference evidence="2" key="1">
    <citation type="submission" date="2022-11" db="EMBL/GenBank/DDBJ databases">
        <title>Centuries of genome instability and evolution in soft-shell clam transmissible cancer (bioRxiv).</title>
        <authorList>
            <person name="Hart S.F.M."/>
            <person name="Yonemitsu M.A."/>
            <person name="Giersch R.M."/>
            <person name="Beal B.F."/>
            <person name="Arriagada G."/>
            <person name="Davis B.W."/>
            <person name="Ostrander E.A."/>
            <person name="Goff S.P."/>
            <person name="Metzger M.J."/>
        </authorList>
    </citation>
    <scope>NUCLEOTIDE SEQUENCE</scope>
    <source>
        <strain evidence="2">MELC-2E11</strain>
        <tissue evidence="2">Siphon/mantle</tissue>
    </source>
</reference>
<accession>A0ABY7DF12</accession>
<gene>
    <name evidence="2" type="ORF">MAR_028927</name>
</gene>
<keyword evidence="1" id="KW-1133">Transmembrane helix</keyword>
<name>A0ABY7DF12_MYAAR</name>
<dbReference type="EMBL" id="CP111013">
    <property type="protein sequence ID" value="WAQ96237.1"/>
    <property type="molecule type" value="Genomic_DNA"/>
</dbReference>
<keyword evidence="1" id="KW-0812">Transmembrane</keyword>
<dbReference type="Proteomes" id="UP001164746">
    <property type="component" value="Chromosome 2"/>
</dbReference>
<sequence>MGDGWGHLELVKFRYFYRTRPGIHTSPMNKAWTTHSIPLQSRNSRAFFSQKSFSLSPINSTTHGMVISRNRREKYMYPEMYMYLQYMMYRKNLCLIVMSVDNSCGQILVFIAQGTKFPNLWCKTSPVTRHFCSIAIILLAPVPERDSWNIILRLVVKSLLRNPCEVPKSLYSIRFNSSSVNCNLHAFEVVYLWEPTSFLHFTHPSIIITIILKFNVRSVDYPEKPFFNQTYDFAMGNLYCNHHKPCVVLPKATIDCRVGRGRMSKVVIPALTTNPGAISEICFSSVHQHHVKAFSELVRQLSLPVFGTPNNFINVCNLFSNLKIYSAMKLCEPPFSAKDLTVLHKASGESTVLWEHREETISFRRISYASAFSTTTPTEIIIIISNKNHNSNHHTTTTKDIIIIISSSSTIIIIIIIIISSSSISIIISNNNISRRHPALFLPYCMIKLMKMILKACNSFVGTLWLQNTFQNSKLQICYMVHILKQTIQSQANTDLVSKPVVRWLVDKGQCPAWPSLIDCLIARKHNWRTSSPNLRALQIFPSRTDRQLATLQENEEIGLYSFPPL</sequence>
<keyword evidence="1" id="KW-0472">Membrane</keyword>